<name>K6GG50_9GAMM</name>
<sequence>MHRRRSLAFFKKINDKNNFNFYTFRVSVFFILIFNPGKIICLKKYAVIYEIIR</sequence>
<comment type="caution">
    <text evidence="2">The sequence shown here is derived from an EMBL/GenBank/DDBJ whole genome shotgun (WGS) entry which is preliminary data.</text>
</comment>
<dbReference type="STRING" id="1208365.B273_0618"/>
<feature type="transmembrane region" description="Helical" evidence="1">
    <location>
        <begin position="21"/>
        <end position="40"/>
    </location>
</feature>
<keyword evidence="1" id="KW-0812">Transmembrane</keyword>
<gene>
    <name evidence="2" type="ORF">B273_0618</name>
</gene>
<evidence type="ECO:0000256" key="1">
    <source>
        <dbReference type="SAM" id="Phobius"/>
    </source>
</evidence>
<accession>K6GG50</accession>
<proteinExistence type="predicted"/>
<keyword evidence="3" id="KW-1185">Reference proteome</keyword>
<keyword evidence="1" id="KW-0472">Membrane</keyword>
<evidence type="ECO:0000313" key="2">
    <source>
        <dbReference type="EMBL" id="EKO36020.1"/>
    </source>
</evidence>
<dbReference type="AlphaFoldDB" id="K6GG50"/>
<organism evidence="2 3">
    <name type="scientific">SAR86 cluster bacterium SAR86E</name>
    <dbReference type="NCBI Taxonomy" id="1208365"/>
    <lineage>
        <taxon>Bacteria</taxon>
        <taxon>Pseudomonadati</taxon>
        <taxon>Pseudomonadota</taxon>
        <taxon>Gammaproteobacteria</taxon>
        <taxon>SAR86 cluster</taxon>
    </lineage>
</organism>
<protein>
    <submittedName>
        <fullName evidence="2">Uncharacterized protein</fullName>
    </submittedName>
</protein>
<dbReference type="Proteomes" id="UP000010310">
    <property type="component" value="Unassembled WGS sequence"/>
</dbReference>
<reference evidence="2 3" key="1">
    <citation type="submission" date="2012-09" db="EMBL/GenBank/DDBJ databases">
        <authorList>
            <person name="Dupont C.L."/>
            <person name="Rusch D.B."/>
            <person name="Lombardo M.-J."/>
            <person name="Novotny M."/>
            <person name="Yee-Greenbaum J."/>
            <person name="Laskin R."/>
        </authorList>
    </citation>
    <scope>NUCLEOTIDE SEQUENCE [LARGE SCALE GENOMIC DNA]</scope>
    <source>
        <strain evidence="2">SAR86E</strain>
    </source>
</reference>
<evidence type="ECO:0000313" key="3">
    <source>
        <dbReference type="Proteomes" id="UP000010310"/>
    </source>
</evidence>
<dbReference type="EMBL" id="AMWX01000012">
    <property type="protein sequence ID" value="EKO36020.1"/>
    <property type="molecule type" value="Genomic_DNA"/>
</dbReference>
<keyword evidence="1" id="KW-1133">Transmembrane helix</keyword>